<keyword evidence="2" id="KW-1185">Reference proteome</keyword>
<proteinExistence type="predicted"/>
<dbReference type="EMBL" id="JACHNB010000001">
    <property type="protein sequence ID" value="MBB4745737.1"/>
    <property type="molecule type" value="Genomic_DNA"/>
</dbReference>
<reference evidence="1 2" key="1">
    <citation type="submission" date="2020-08" db="EMBL/GenBank/DDBJ databases">
        <title>Sequencing the genomes of 1000 actinobacteria strains.</title>
        <authorList>
            <person name="Klenk H.-P."/>
        </authorList>
    </citation>
    <scope>NUCLEOTIDE SEQUENCE [LARGE SCALE GENOMIC DNA]</scope>
    <source>
        <strain evidence="1 2">DSM 45809</strain>
    </source>
</reference>
<comment type="caution">
    <text evidence="1">The sequence shown here is derived from an EMBL/GenBank/DDBJ whole genome shotgun (WGS) entry which is preliminary data.</text>
</comment>
<evidence type="ECO:0000313" key="2">
    <source>
        <dbReference type="Proteomes" id="UP000546162"/>
    </source>
</evidence>
<dbReference type="AlphaFoldDB" id="A0A7W7H8E1"/>
<evidence type="ECO:0000313" key="1">
    <source>
        <dbReference type="EMBL" id="MBB4745737.1"/>
    </source>
</evidence>
<accession>A0A7W7H8E1</accession>
<gene>
    <name evidence="1" type="ORF">BJY16_009196</name>
</gene>
<protein>
    <submittedName>
        <fullName evidence="1">Uncharacterized protein</fullName>
    </submittedName>
</protein>
<name>A0A7W7H8E1_9ACTN</name>
<sequence length="39" mass="4496">MAFGPRQRRRLELRWQVELAAVAPLGVPGPRSRRGLELR</sequence>
<dbReference type="Proteomes" id="UP000546162">
    <property type="component" value="Unassembled WGS sequence"/>
</dbReference>
<organism evidence="1 2">
    <name type="scientific">Actinoplanes octamycinicus</name>
    <dbReference type="NCBI Taxonomy" id="135948"/>
    <lineage>
        <taxon>Bacteria</taxon>
        <taxon>Bacillati</taxon>
        <taxon>Actinomycetota</taxon>
        <taxon>Actinomycetes</taxon>
        <taxon>Micromonosporales</taxon>
        <taxon>Micromonosporaceae</taxon>
        <taxon>Actinoplanes</taxon>
    </lineage>
</organism>